<evidence type="ECO:0000313" key="1">
    <source>
        <dbReference type="EMBL" id="KGR87172.1"/>
    </source>
</evidence>
<dbReference type="Proteomes" id="UP000030487">
    <property type="component" value="Unassembled WGS sequence"/>
</dbReference>
<organism evidence="1 2">
    <name type="scientific">Lysinibacillus boronitolerans JCM 21713 = 10a = NBRC 103108</name>
    <dbReference type="NCBI Taxonomy" id="1294264"/>
    <lineage>
        <taxon>Bacteria</taxon>
        <taxon>Bacillati</taxon>
        <taxon>Bacillota</taxon>
        <taxon>Bacilli</taxon>
        <taxon>Bacillales</taxon>
        <taxon>Bacillaceae</taxon>
        <taxon>Lysinibacillus</taxon>
    </lineage>
</organism>
<evidence type="ECO:0000313" key="2">
    <source>
        <dbReference type="Proteomes" id="UP000030487"/>
    </source>
</evidence>
<keyword evidence="2" id="KW-1185">Reference proteome</keyword>
<comment type="caution">
    <text evidence="1">The sequence shown here is derived from an EMBL/GenBank/DDBJ whole genome shotgun (WGS) entry which is preliminary data.</text>
</comment>
<protein>
    <submittedName>
        <fullName evidence="1">Uncharacterized protein</fullName>
    </submittedName>
</protein>
<accession>A0ABR4Y1H3</accession>
<proteinExistence type="predicted"/>
<dbReference type="EMBL" id="JPVR01000068">
    <property type="protein sequence ID" value="KGR87172.1"/>
    <property type="molecule type" value="Genomic_DNA"/>
</dbReference>
<sequence length="83" mass="9511">MIDTTTSKEELLRIADYCEATVICSFEEEYNPLIGTNRKLELYHITPKKLESLVFSFAGQSIKQINIKVALQKYKAVTKIINN</sequence>
<name>A0ABR4Y1H3_9BACI</name>
<reference evidence="1 2" key="1">
    <citation type="submission" date="2014-02" db="EMBL/GenBank/DDBJ databases">
        <title>Draft genome sequence of Lysinibacillus boronitolerans NBRC 103108.</title>
        <authorList>
            <person name="Zhang F."/>
            <person name="Wang G."/>
            <person name="Zhang L."/>
        </authorList>
    </citation>
    <scope>NUCLEOTIDE SEQUENCE [LARGE SCALE GENOMIC DNA]</scope>
    <source>
        <strain evidence="1 2">NBRC 103108</strain>
    </source>
</reference>
<gene>
    <name evidence="1" type="ORF">CD31_08025</name>
</gene>